<dbReference type="PANTHER" id="PTHR32411">
    <property type="entry name" value="CYSTEINE-RICH REPEAT SECRETORY PROTEIN 38-RELATED"/>
    <property type="match status" value="1"/>
</dbReference>
<evidence type="ECO:0000256" key="2">
    <source>
        <dbReference type="ARBA" id="ARBA00022525"/>
    </source>
</evidence>
<dbReference type="Proteomes" id="UP000825729">
    <property type="component" value="Unassembled WGS sequence"/>
</dbReference>
<feature type="chain" id="PRO_5043675509" description="Gnk2-homologous domain-containing protein" evidence="7">
    <location>
        <begin position="19"/>
        <end position="340"/>
    </location>
</feature>
<feature type="transmembrane region" description="Helical" evidence="6">
    <location>
        <begin position="257"/>
        <end position="282"/>
    </location>
</feature>
<evidence type="ECO:0000259" key="8">
    <source>
        <dbReference type="PROSITE" id="PS51473"/>
    </source>
</evidence>
<dbReference type="Gene3D" id="3.30.430.20">
    <property type="entry name" value="Gnk2 domain, C-X8-C-X2-C motif"/>
    <property type="match status" value="2"/>
</dbReference>
<gene>
    <name evidence="9" type="ORF">H6P81_007145</name>
</gene>
<organism evidence="9 10">
    <name type="scientific">Aristolochia fimbriata</name>
    <name type="common">White veined hardy Dutchman's pipe vine</name>
    <dbReference type="NCBI Taxonomy" id="158543"/>
    <lineage>
        <taxon>Eukaryota</taxon>
        <taxon>Viridiplantae</taxon>
        <taxon>Streptophyta</taxon>
        <taxon>Embryophyta</taxon>
        <taxon>Tracheophyta</taxon>
        <taxon>Spermatophyta</taxon>
        <taxon>Magnoliopsida</taxon>
        <taxon>Magnoliidae</taxon>
        <taxon>Piperales</taxon>
        <taxon>Aristolochiaceae</taxon>
        <taxon>Aristolochia</taxon>
    </lineage>
</organism>
<keyword evidence="3 7" id="KW-0732">Signal</keyword>
<dbReference type="CDD" id="cd23509">
    <property type="entry name" value="Gnk2-like"/>
    <property type="match status" value="2"/>
</dbReference>
<feature type="domain" description="Gnk2-homologous" evidence="8">
    <location>
        <begin position="19"/>
        <end position="121"/>
    </location>
</feature>
<evidence type="ECO:0000256" key="1">
    <source>
        <dbReference type="ARBA" id="ARBA00004613"/>
    </source>
</evidence>
<dbReference type="EMBL" id="JAINDJ010000003">
    <property type="protein sequence ID" value="KAG9454241.1"/>
    <property type="molecule type" value="Genomic_DNA"/>
</dbReference>
<keyword evidence="6" id="KW-0812">Transmembrane</keyword>
<proteinExistence type="inferred from homology"/>
<comment type="caution">
    <text evidence="9">The sequence shown here is derived from an EMBL/GenBank/DDBJ whole genome shotgun (WGS) entry which is preliminary data.</text>
</comment>
<dbReference type="Pfam" id="PF01657">
    <property type="entry name" value="Stress-antifung"/>
    <property type="match status" value="2"/>
</dbReference>
<reference evidence="9 10" key="1">
    <citation type="submission" date="2021-07" db="EMBL/GenBank/DDBJ databases">
        <title>The Aristolochia fimbriata genome: insights into angiosperm evolution, floral development and chemical biosynthesis.</title>
        <authorList>
            <person name="Jiao Y."/>
        </authorList>
    </citation>
    <scope>NUCLEOTIDE SEQUENCE [LARGE SCALE GENOMIC DNA]</scope>
    <source>
        <strain evidence="9">IBCAS-2021</strain>
        <tissue evidence="9">Leaf</tissue>
    </source>
</reference>
<dbReference type="PROSITE" id="PS51473">
    <property type="entry name" value="GNK2"/>
    <property type="match status" value="2"/>
</dbReference>
<dbReference type="AlphaFoldDB" id="A0AAV7F237"/>
<keyword evidence="2" id="KW-0964">Secreted</keyword>
<dbReference type="InterPro" id="IPR002902">
    <property type="entry name" value="GNK2"/>
</dbReference>
<keyword evidence="10" id="KW-1185">Reference proteome</keyword>
<keyword evidence="6" id="KW-0472">Membrane</keyword>
<evidence type="ECO:0000256" key="3">
    <source>
        <dbReference type="ARBA" id="ARBA00022729"/>
    </source>
</evidence>
<evidence type="ECO:0000256" key="5">
    <source>
        <dbReference type="ARBA" id="ARBA00038515"/>
    </source>
</evidence>
<accession>A0AAV7F237</accession>
<keyword evidence="6" id="KW-1133">Transmembrane helix</keyword>
<name>A0AAV7F237_ARIFI</name>
<sequence length="340" mass="37069">MFFVLLACLFLDFTLVRSHPVLQFCDTTNNYTSGSNFGKNLRQLLSPLPARGSATGFYQGTAGSGADRVYGLVQCSGDVSPDVCRSCINRTTTEIAILCPNQREAALRYDECLLRYADWRFFSQLNLLKLSFPNPANVSANPVAFGKMVGDLLTNLSGAAATQSSLFATGMTGFSDTLKIYGLVQCTQDMSDGDCRTCLQNYIAQIPVCCNGSQGAQVLGLNCGVRYEIHPFYQISQRNYTPPINTSGSEGNNMSKAVLAIIIVAIVGVVLILAAGIIVWILKRKQASRRRADGIDGEDIRKAEVLLFLRKLIITEADRTSKRYGMGIFSSSDDVSNLQN</sequence>
<comment type="similarity">
    <text evidence="5">Belongs to the cysteine-rich repeat secretory protein family.</text>
</comment>
<evidence type="ECO:0000313" key="10">
    <source>
        <dbReference type="Proteomes" id="UP000825729"/>
    </source>
</evidence>
<protein>
    <recommendedName>
        <fullName evidence="8">Gnk2-homologous domain-containing protein</fullName>
    </recommendedName>
</protein>
<dbReference type="FunFam" id="3.30.430.20:FF:000002">
    <property type="entry name" value="Cysteine-rich receptor-like protein kinase 10"/>
    <property type="match status" value="1"/>
</dbReference>
<dbReference type="InterPro" id="IPR038408">
    <property type="entry name" value="GNK2_sf"/>
</dbReference>
<dbReference type="InterPro" id="IPR050581">
    <property type="entry name" value="CRR_secretory_protein"/>
</dbReference>
<comment type="subcellular location">
    <subcellularLocation>
        <location evidence="1">Secreted</location>
    </subcellularLocation>
</comment>
<keyword evidence="4" id="KW-0677">Repeat</keyword>
<evidence type="ECO:0000256" key="7">
    <source>
        <dbReference type="SAM" id="SignalP"/>
    </source>
</evidence>
<evidence type="ECO:0000256" key="4">
    <source>
        <dbReference type="ARBA" id="ARBA00022737"/>
    </source>
</evidence>
<dbReference type="GO" id="GO:0005576">
    <property type="term" value="C:extracellular region"/>
    <property type="evidence" value="ECO:0007669"/>
    <property type="project" value="UniProtKB-SubCell"/>
</dbReference>
<evidence type="ECO:0000313" key="9">
    <source>
        <dbReference type="EMBL" id="KAG9454241.1"/>
    </source>
</evidence>
<evidence type="ECO:0000256" key="6">
    <source>
        <dbReference type="SAM" id="Phobius"/>
    </source>
</evidence>
<feature type="domain" description="Gnk2-homologous" evidence="8">
    <location>
        <begin position="126"/>
        <end position="232"/>
    </location>
</feature>
<feature type="signal peptide" evidence="7">
    <location>
        <begin position="1"/>
        <end position="18"/>
    </location>
</feature>
<dbReference type="PANTHER" id="PTHR32411:SF43">
    <property type="entry name" value="CYSTEINE-RICH REPEAT SECRETORY PROTEIN 38"/>
    <property type="match status" value="1"/>
</dbReference>